<keyword evidence="1" id="KW-0732">Signal</keyword>
<sequence>MKKLIFLAAFSLPLLVFSQTEKLEFPKVDMPKTEFPTIDLFIKAVPFDAKKFIVNISPAPWNMPVVKPKYADVYKILTVKPKENLEKMPIATPNE</sequence>
<proteinExistence type="predicted"/>
<reference evidence="3" key="1">
    <citation type="journal article" date="2019" name="Int. J. Syst. Evol. Microbiol.">
        <title>The Global Catalogue of Microorganisms (GCM) 10K type strain sequencing project: providing services to taxonomists for standard genome sequencing and annotation.</title>
        <authorList>
            <consortium name="The Broad Institute Genomics Platform"/>
            <consortium name="The Broad Institute Genome Sequencing Center for Infectious Disease"/>
            <person name="Wu L."/>
            <person name="Ma J."/>
        </authorList>
    </citation>
    <scope>NUCLEOTIDE SEQUENCE [LARGE SCALE GENOMIC DNA]</scope>
    <source>
        <strain evidence="3">CGMCC 1.7656</strain>
    </source>
</reference>
<name>A0ABQ2NF70_9FLAO</name>
<dbReference type="Proteomes" id="UP000620064">
    <property type="component" value="Unassembled WGS sequence"/>
</dbReference>
<dbReference type="EMBL" id="BMLV01000001">
    <property type="protein sequence ID" value="GGP01854.1"/>
    <property type="molecule type" value="Genomic_DNA"/>
</dbReference>
<protein>
    <submittedName>
        <fullName evidence="2">Uncharacterized protein</fullName>
    </submittedName>
</protein>
<evidence type="ECO:0000313" key="3">
    <source>
        <dbReference type="Proteomes" id="UP000620064"/>
    </source>
</evidence>
<keyword evidence="3" id="KW-1185">Reference proteome</keyword>
<dbReference type="RefSeq" id="WP_188616393.1">
    <property type="nucleotide sequence ID" value="NZ_BMLV01000001.1"/>
</dbReference>
<feature type="signal peptide" evidence="1">
    <location>
        <begin position="1"/>
        <end position="18"/>
    </location>
</feature>
<evidence type="ECO:0000313" key="2">
    <source>
        <dbReference type="EMBL" id="GGP01854.1"/>
    </source>
</evidence>
<gene>
    <name evidence="2" type="ORF">GCM10010992_03900</name>
</gene>
<evidence type="ECO:0000256" key="1">
    <source>
        <dbReference type="SAM" id="SignalP"/>
    </source>
</evidence>
<comment type="caution">
    <text evidence="2">The sequence shown here is derived from an EMBL/GenBank/DDBJ whole genome shotgun (WGS) entry which is preliminary data.</text>
</comment>
<feature type="chain" id="PRO_5047518054" evidence="1">
    <location>
        <begin position="19"/>
        <end position="95"/>
    </location>
</feature>
<accession>A0ABQ2NF70</accession>
<organism evidence="2 3">
    <name type="scientific">Cloacibacterium rupense</name>
    <dbReference type="NCBI Taxonomy" id="517423"/>
    <lineage>
        <taxon>Bacteria</taxon>
        <taxon>Pseudomonadati</taxon>
        <taxon>Bacteroidota</taxon>
        <taxon>Flavobacteriia</taxon>
        <taxon>Flavobacteriales</taxon>
        <taxon>Weeksellaceae</taxon>
    </lineage>
</organism>